<accession>A0AAW1JMD7</accession>
<name>A0AAW1JMD7_SAPOF</name>
<sequence>MVNNKNTRNSDNQLDDSIQSFEGKLKQVQEHMIRIQATLGEITQKQRQDRIDWQTALKVQGQGLVEQSNARLEEMLQQLTQLATNTHGNRGLKVVQEDSIKDMIHYQVREVGEV</sequence>
<keyword evidence="2" id="KW-1185">Reference proteome</keyword>
<gene>
    <name evidence="1" type="ORF">RND81_07G008700</name>
</gene>
<dbReference type="EMBL" id="JBDFQZ010000007">
    <property type="protein sequence ID" value="KAK9704750.1"/>
    <property type="molecule type" value="Genomic_DNA"/>
</dbReference>
<evidence type="ECO:0000313" key="1">
    <source>
        <dbReference type="EMBL" id="KAK9704750.1"/>
    </source>
</evidence>
<protein>
    <submittedName>
        <fullName evidence="1">Uncharacterized protein</fullName>
    </submittedName>
</protein>
<organism evidence="1 2">
    <name type="scientific">Saponaria officinalis</name>
    <name type="common">Common soapwort</name>
    <name type="synonym">Lychnis saponaria</name>
    <dbReference type="NCBI Taxonomy" id="3572"/>
    <lineage>
        <taxon>Eukaryota</taxon>
        <taxon>Viridiplantae</taxon>
        <taxon>Streptophyta</taxon>
        <taxon>Embryophyta</taxon>
        <taxon>Tracheophyta</taxon>
        <taxon>Spermatophyta</taxon>
        <taxon>Magnoliopsida</taxon>
        <taxon>eudicotyledons</taxon>
        <taxon>Gunneridae</taxon>
        <taxon>Pentapetalae</taxon>
        <taxon>Caryophyllales</taxon>
        <taxon>Caryophyllaceae</taxon>
        <taxon>Caryophylleae</taxon>
        <taxon>Saponaria</taxon>
    </lineage>
</organism>
<comment type="caution">
    <text evidence="1">The sequence shown here is derived from an EMBL/GenBank/DDBJ whole genome shotgun (WGS) entry which is preliminary data.</text>
</comment>
<dbReference type="AlphaFoldDB" id="A0AAW1JMD7"/>
<reference evidence="1" key="1">
    <citation type="submission" date="2024-03" db="EMBL/GenBank/DDBJ databases">
        <title>WGS assembly of Saponaria officinalis var. Norfolk2.</title>
        <authorList>
            <person name="Jenkins J."/>
            <person name="Shu S."/>
            <person name="Grimwood J."/>
            <person name="Barry K."/>
            <person name="Goodstein D."/>
            <person name="Schmutz J."/>
            <person name="Leebens-Mack J."/>
            <person name="Osbourn A."/>
        </authorList>
    </citation>
    <scope>NUCLEOTIDE SEQUENCE [LARGE SCALE GENOMIC DNA]</scope>
    <source>
        <strain evidence="1">JIC</strain>
    </source>
</reference>
<dbReference type="Proteomes" id="UP001443914">
    <property type="component" value="Unassembled WGS sequence"/>
</dbReference>
<evidence type="ECO:0000313" key="2">
    <source>
        <dbReference type="Proteomes" id="UP001443914"/>
    </source>
</evidence>
<proteinExistence type="predicted"/>